<organism evidence="20 21">
    <name type="scientific">Cotesia glomerata</name>
    <name type="common">Lepidopteran parasitic wasp</name>
    <name type="synonym">Apanteles glomeratus</name>
    <dbReference type="NCBI Taxonomy" id="32391"/>
    <lineage>
        <taxon>Eukaryota</taxon>
        <taxon>Metazoa</taxon>
        <taxon>Ecdysozoa</taxon>
        <taxon>Arthropoda</taxon>
        <taxon>Hexapoda</taxon>
        <taxon>Insecta</taxon>
        <taxon>Pterygota</taxon>
        <taxon>Neoptera</taxon>
        <taxon>Endopterygota</taxon>
        <taxon>Hymenoptera</taxon>
        <taxon>Apocrita</taxon>
        <taxon>Ichneumonoidea</taxon>
        <taxon>Braconidae</taxon>
        <taxon>Microgastrinae</taxon>
        <taxon>Cotesia</taxon>
    </lineage>
</organism>
<evidence type="ECO:0000256" key="10">
    <source>
        <dbReference type="ARBA" id="ARBA00022833"/>
    </source>
</evidence>
<keyword evidence="12 18" id="KW-1133">Transmembrane helix</keyword>
<dbReference type="InterPro" id="IPR006845">
    <property type="entry name" value="Pex_N"/>
</dbReference>
<evidence type="ECO:0000259" key="19">
    <source>
        <dbReference type="Pfam" id="PF04757"/>
    </source>
</evidence>
<evidence type="ECO:0000256" key="7">
    <source>
        <dbReference type="ARBA" id="ARBA00022723"/>
    </source>
</evidence>
<evidence type="ECO:0000256" key="15">
    <source>
        <dbReference type="ARBA" id="ARBA00032511"/>
    </source>
</evidence>
<dbReference type="PROSITE" id="PS00518">
    <property type="entry name" value="ZF_RING_1"/>
    <property type="match status" value="1"/>
</dbReference>
<evidence type="ECO:0000256" key="12">
    <source>
        <dbReference type="ARBA" id="ARBA00022989"/>
    </source>
</evidence>
<comment type="similarity">
    <text evidence="3">Belongs to the pex2/pex10/pex12 family.</text>
</comment>
<dbReference type="InterPro" id="IPR017907">
    <property type="entry name" value="Znf_RING_CS"/>
</dbReference>
<protein>
    <recommendedName>
        <fullName evidence="17">RING-type E3 ubiquitin transferase (cysteine targeting)</fullName>
        <ecNumber evidence="17">2.3.2.36</ecNumber>
    </recommendedName>
    <alternativeName>
        <fullName evidence="15">Peroxin-2</fullName>
    </alternativeName>
</protein>
<dbReference type="InterPro" id="IPR025654">
    <property type="entry name" value="PEX2/10"/>
</dbReference>
<dbReference type="GO" id="GO:0016558">
    <property type="term" value="P:protein import into peroxisome matrix"/>
    <property type="evidence" value="ECO:0007669"/>
    <property type="project" value="InterPro"/>
</dbReference>
<comment type="pathway">
    <text evidence="2">Protein modification; protein ubiquitination.</text>
</comment>
<evidence type="ECO:0000256" key="8">
    <source>
        <dbReference type="ARBA" id="ARBA00022771"/>
    </source>
</evidence>
<comment type="catalytic activity">
    <reaction evidence="16">
        <text>[E2 ubiquitin-conjugating enzyme]-S-ubiquitinyl-L-cysteine + [acceptor protein]-L-cysteine = [E2 ubiquitin-conjugating enzyme]-L-cysteine + [acceptor protein]-S-ubiquitinyl-L-cysteine.</text>
        <dbReference type="EC" id="2.3.2.36"/>
    </reaction>
</comment>
<evidence type="ECO:0000256" key="14">
    <source>
        <dbReference type="ARBA" id="ARBA00023140"/>
    </source>
</evidence>
<evidence type="ECO:0000313" key="20">
    <source>
        <dbReference type="EMBL" id="KAH0563956.1"/>
    </source>
</evidence>
<keyword evidence="4" id="KW-0813">Transport</keyword>
<sequence>MSSYISRVNQLDAGKLDDEIFKIFSSKILESSQFFTPGVIEAWSPEINASLRTVIWVWTLLRGKSTVGQKLLNLIYADLTKNKAALLVILSVVPQYLEEKFLDPNRFVSPRLRPFVKYLDMASTVVNAVSFINLLIFLHRGTQPLLKERLLGIRSCNVTHHVSRDIGYSFMIRELLWHGLITVFGTGLPMINYHYLKQLFRKFISFPGDPKAVINKTPKMDLSTQCPYCELSPILPRHAGCSHIYCYYCMQAHFTAADSFNCLVCGYELNRENMKVFTVSPGI</sequence>
<evidence type="ECO:0000256" key="1">
    <source>
        <dbReference type="ARBA" id="ARBA00004585"/>
    </source>
</evidence>
<gene>
    <name evidence="20" type="ORF">KQX54_008303</name>
</gene>
<keyword evidence="8" id="KW-0863">Zinc-finger</keyword>
<evidence type="ECO:0000256" key="11">
    <source>
        <dbReference type="ARBA" id="ARBA00022927"/>
    </source>
</evidence>
<dbReference type="InterPro" id="IPR013083">
    <property type="entry name" value="Znf_RING/FYVE/PHD"/>
</dbReference>
<dbReference type="Gene3D" id="3.30.40.10">
    <property type="entry name" value="Zinc/RING finger domain, C3HC4 (zinc finger)"/>
    <property type="match status" value="1"/>
</dbReference>
<evidence type="ECO:0000256" key="18">
    <source>
        <dbReference type="SAM" id="Phobius"/>
    </source>
</evidence>
<dbReference type="EMBL" id="JAHXZJ010000002">
    <property type="protein sequence ID" value="KAH0563956.1"/>
    <property type="molecule type" value="Genomic_DNA"/>
</dbReference>
<reference evidence="20 21" key="1">
    <citation type="journal article" date="2021" name="J. Hered.">
        <title>A chromosome-level genome assembly of the parasitoid wasp, Cotesia glomerata (Hymenoptera: Braconidae).</title>
        <authorList>
            <person name="Pinto B.J."/>
            <person name="Weis J.J."/>
            <person name="Gamble T."/>
            <person name="Ode P.J."/>
            <person name="Paul R."/>
            <person name="Zaspel J.M."/>
        </authorList>
    </citation>
    <scope>NUCLEOTIDE SEQUENCE [LARGE SCALE GENOMIC DNA]</scope>
    <source>
        <strain evidence="20">CgM1</strain>
    </source>
</reference>
<comment type="caution">
    <text evidence="20">The sequence shown here is derived from an EMBL/GenBank/DDBJ whole genome shotgun (WGS) entry which is preliminary data.</text>
</comment>
<keyword evidence="13 18" id="KW-0472">Membrane</keyword>
<evidence type="ECO:0000256" key="2">
    <source>
        <dbReference type="ARBA" id="ARBA00004906"/>
    </source>
</evidence>
<keyword evidence="9" id="KW-0833">Ubl conjugation pathway</keyword>
<evidence type="ECO:0000256" key="4">
    <source>
        <dbReference type="ARBA" id="ARBA00022448"/>
    </source>
</evidence>
<keyword evidence="10" id="KW-0862">Zinc</keyword>
<keyword evidence="14" id="KW-0576">Peroxisome</keyword>
<dbReference type="PANTHER" id="PTHR48178:SF1">
    <property type="entry name" value="PEROXISOME BIOGENESIS FACTOR 2"/>
    <property type="match status" value="1"/>
</dbReference>
<dbReference type="PANTHER" id="PTHR48178">
    <property type="entry name" value="PEROXISOME BIOGENESIS FACTOR 2"/>
    <property type="match status" value="1"/>
</dbReference>
<dbReference type="SUPFAM" id="SSF57850">
    <property type="entry name" value="RING/U-box"/>
    <property type="match status" value="1"/>
</dbReference>
<feature type="transmembrane region" description="Helical" evidence="18">
    <location>
        <begin position="118"/>
        <end position="138"/>
    </location>
</feature>
<keyword evidence="21" id="KW-1185">Reference proteome</keyword>
<keyword evidence="6 18" id="KW-0812">Transmembrane</keyword>
<keyword evidence="11" id="KW-0653">Protein transport</keyword>
<evidence type="ECO:0000256" key="13">
    <source>
        <dbReference type="ARBA" id="ARBA00023136"/>
    </source>
</evidence>
<dbReference type="GO" id="GO:0061630">
    <property type="term" value="F:ubiquitin protein ligase activity"/>
    <property type="evidence" value="ECO:0007669"/>
    <property type="project" value="UniProtKB-EC"/>
</dbReference>
<proteinExistence type="inferred from homology"/>
<dbReference type="Pfam" id="PF04757">
    <property type="entry name" value="Pex2_Pex12"/>
    <property type="match status" value="1"/>
</dbReference>
<dbReference type="EC" id="2.3.2.36" evidence="17"/>
<dbReference type="GO" id="GO:0008270">
    <property type="term" value="F:zinc ion binding"/>
    <property type="evidence" value="ECO:0007669"/>
    <property type="project" value="UniProtKB-KW"/>
</dbReference>
<dbReference type="GO" id="GO:0005778">
    <property type="term" value="C:peroxisomal membrane"/>
    <property type="evidence" value="ECO:0007669"/>
    <property type="project" value="UniProtKB-SubCell"/>
</dbReference>
<accession>A0AAV7ILW9</accession>
<dbReference type="AlphaFoldDB" id="A0AAV7ILW9"/>
<evidence type="ECO:0000256" key="5">
    <source>
        <dbReference type="ARBA" id="ARBA00022679"/>
    </source>
</evidence>
<evidence type="ECO:0000256" key="3">
    <source>
        <dbReference type="ARBA" id="ARBA00008704"/>
    </source>
</evidence>
<evidence type="ECO:0000256" key="6">
    <source>
        <dbReference type="ARBA" id="ARBA00022692"/>
    </source>
</evidence>
<feature type="transmembrane region" description="Helical" evidence="18">
    <location>
        <begin position="175"/>
        <end position="196"/>
    </location>
</feature>
<evidence type="ECO:0000256" key="16">
    <source>
        <dbReference type="ARBA" id="ARBA00034438"/>
    </source>
</evidence>
<evidence type="ECO:0000313" key="21">
    <source>
        <dbReference type="Proteomes" id="UP000826195"/>
    </source>
</evidence>
<dbReference type="Proteomes" id="UP000826195">
    <property type="component" value="Unassembled WGS sequence"/>
</dbReference>
<comment type="subcellular location">
    <subcellularLocation>
        <location evidence="1">Peroxisome membrane</location>
        <topology evidence="1">Multi-pass membrane protein</topology>
    </subcellularLocation>
</comment>
<name>A0AAV7ILW9_COTGL</name>
<keyword evidence="5" id="KW-0808">Transferase</keyword>
<evidence type="ECO:0000256" key="17">
    <source>
        <dbReference type="ARBA" id="ARBA00034523"/>
    </source>
</evidence>
<feature type="domain" description="Pex N-terminal" evidence="19">
    <location>
        <begin position="17"/>
        <end position="204"/>
    </location>
</feature>
<evidence type="ECO:0000256" key="9">
    <source>
        <dbReference type="ARBA" id="ARBA00022786"/>
    </source>
</evidence>
<keyword evidence="7" id="KW-0479">Metal-binding</keyword>